<dbReference type="Proteomes" id="UP001165986">
    <property type="component" value="Unassembled WGS sequence"/>
</dbReference>
<reference evidence="3" key="1">
    <citation type="submission" date="2019-07" db="EMBL/GenBank/DDBJ databases">
        <title>Toxilogical consequences of a new and cryptic species of cyanobacteria (Komarekiella delphini-convector) recovered from the epidermis of a bottlenose dolphin and 1500 ft. in the air.</title>
        <authorList>
            <person name="Brown A.O."/>
            <person name="Dvorak P."/>
            <person name="Villanueva C.D."/>
            <person name="Foss A.J."/>
            <person name="Garvey A.D."/>
            <person name="Gibson Q.A."/>
            <person name="Johansen J.R."/>
            <person name="Casamatta D.A."/>
        </authorList>
    </citation>
    <scope>NUCLEOTIDE SEQUENCE</scope>
    <source>
        <strain evidence="3">SJRDD-AB1</strain>
    </source>
</reference>
<feature type="domain" description="Transposase IS4-like" evidence="1">
    <location>
        <begin position="107"/>
        <end position="345"/>
    </location>
</feature>
<dbReference type="EMBL" id="VJXY01000126">
    <property type="protein sequence ID" value="MBD6621168.1"/>
    <property type="molecule type" value="Genomic_DNA"/>
</dbReference>
<dbReference type="PANTHER" id="PTHR30298:SF0">
    <property type="entry name" value="PROTEIN YBFL-RELATED"/>
    <property type="match status" value="1"/>
</dbReference>
<evidence type="ECO:0000259" key="1">
    <source>
        <dbReference type="Pfam" id="PF01609"/>
    </source>
</evidence>
<dbReference type="Pfam" id="PF01609">
    <property type="entry name" value="DDE_Tnp_1"/>
    <property type="match status" value="1"/>
</dbReference>
<dbReference type="RefSeq" id="WP_191762488.1">
    <property type="nucleotide sequence ID" value="NZ_VJXY01000126.1"/>
</dbReference>
<dbReference type="AlphaFoldDB" id="A0AA40VVY1"/>
<dbReference type="Pfam" id="PF13808">
    <property type="entry name" value="DDE_Tnp_1_assoc"/>
    <property type="match status" value="1"/>
</dbReference>
<dbReference type="GO" id="GO:0004803">
    <property type="term" value="F:transposase activity"/>
    <property type="evidence" value="ECO:0007669"/>
    <property type="project" value="InterPro"/>
</dbReference>
<gene>
    <name evidence="3" type="ORF">FNW02_37105</name>
</gene>
<dbReference type="GO" id="GO:0006313">
    <property type="term" value="P:DNA transposition"/>
    <property type="evidence" value="ECO:0007669"/>
    <property type="project" value="InterPro"/>
</dbReference>
<proteinExistence type="predicted"/>
<dbReference type="InterPro" id="IPR051698">
    <property type="entry name" value="Transposase_11-like"/>
</dbReference>
<evidence type="ECO:0000259" key="2">
    <source>
        <dbReference type="Pfam" id="PF13808"/>
    </source>
</evidence>
<protein>
    <submittedName>
        <fullName evidence="3">ISAs1 family transposase</fullName>
    </submittedName>
</protein>
<dbReference type="InterPro" id="IPR032806">
    <property type="entry name" value="YbfD_N"/>
</dbReference>
<comment type="caution">
    <text evidence="3">The sequence shown here is derived from an EMBL/GenBank/DDBJ whole genome shotgun (WGS) entry which is preliminary data.</text>
</comment>
<organism evidence="3 4">
    <name type="scientific">Komarekiella delphini-convector SJRDD-AB1</name>
    <dbReference type="NCBI Taxonomy" id="2593771"/>
    <lineage>
        <taxon>Bacteria</taxon>
        <taxon>Bacillati</taxon>
        <taxon>Cyanobacteriota</taxon>
        <taxon>Cyanophyceae</taxon>
        <taxon>Nostocales</taxon>
        <taxon>Nostocaceae</taxon>
        <taxon>Komarekiella</taxon>
        <taxon>Komarekiella delphini-convector</taxon>
    </lineage>
</organism>
<evidence type="ECO:0000313" key="3">
    <source>
        <dbReference type="EMBL" id="MBD6621168.1"/>
    </source>
</evidence>
<keyword evidence="4" id="KW-1185">Reference proteome</keyword>
<sequence>MKLKPKITIADHFAMMSDPRIDRTKRHKLIDILTISICAVICGADSWVAIETYGCAKYEWLKTFLELPNGIPSHDTFARVFALVNPQQFQECFLSWMKSIQKITIGEVVAIDGKTLRGSYNKSSDQSAIQMVSAWATTNKLVLGQVKVDSQSNEITAIPELLKVLELAGCIVTIDAIGCQKEIVKLITQQSADYVITLKKNQGNLYESVEELFKTGISTGFEGIKHSTYNTEETGHSRHEIRNYVMLSGIGTRLDPDSVWSKFSSVGMVESIRLLDGKTTVETRYFISSLVSNAKEFANSIRSHWGIENSLHWILDVALREDECRIRKDNAPHNFAIIRQIAVNLLGKEKRVKRGIKNKQFLAAMDNNYLLRVLALA</sequence>
<accession>A0AA40VVY1</accession>
<dbReference type="InterPro" id="IPR002559">
    <property type="entry name" value="Transposase_11"/>
</dbReference>
<name>A0AA40VVY1_9NOST</name>
<dbReference type="NCBIfam" id="NF033564">
    <property type="entry name" value="transpos_ISAs1"/>
    <property type="match status" value="1"/>
</dbReference>
<dbReference type="GO" id="GO:0003677">
    <property type="term" value="F:DNA binding"/>
    <property type="evidence" value="ECO:0007669"/>
    <property type="project" value="InterPro"/>
</dbReference>
<dbReference type="InterPro" id="IPR047647">
    <property type="entry name" value="ISAs1_transpos"/>
</dbReference>
<evidence type="ECO:0000313" key="4">
    <source>
        <dbReference type="Proteomes" id="UP001165986"/>
    </source>
</evidence>
<feature type="domain" description="H repeat-associated protein N-terminal" evidence="2">
    <location>
        <begin position="11"/>
        <end position="97"/>
    </location>
</feature>
<dbReference type="PANTHER" id="PTHR30298">
    <property type="entry name" value="H REPEAT-ASSOCIATED PREDICTED TRANSPOSASE"/>
    <property type="match status" value="1"/>
</dbReference>